<reference evidence="15" key="1">
    <citation type="submission" date="2015-09" db="EMBL/GenBank/DDBJ databases">
        <authorList>
            <consortium name="Pathogen Informatics"/>
        </authorList>
    </citation>
    <scope>NUCLEOTIDE SEQUENCE</scope>
    <source>
        <strain evidence="15">2789STDY5834896</strain>
    </source>
</reference>
<evidence type="ECO:0000256" key="6">
    <source>
        <dbReference type="ARBA" id="ARBA00022490"/>
    </source>
</evidence>
<dbReference type="InterPro" id="IPR039429">
    <property type="entry name" value="SHMT-like_dom"/>
</dbReference>
<feature type="site" description="Plays an important role in substrate specificity" evidence="12">
    <location>
        <position position="233"/>
    </location>
</feature>
<dbReference type="InterPro" id="IPR001085">
    <property type="entry name" value="Ser_HO-MeTrfase"/>
</dbReference>
<comment type="pathway">
    <text evidence="12">Amino-acid biosynthesis; glycine biosynthesis; glycine from L-serine: step 1/1.</text>
</comment>
<dbReference type="InterPro" id="IPR015421">
    <property type="entry name" value="PyrdxlP-dep_Trfase_major"/>
</dbReference>
<evidence type="ECO:0000256" key="12">
    <source>
        <dbReference type="HAMAP-Rule" id="MF_00051"/>
    </source>
</evidence>
<sequence>MFENMMDTIGFVEKTDPEVGRAMEQELARQRRNLELIASENIVSPAVMAAMGTVLTNKYAEGYPSKRYYGGCECVDVVENIARDRAKQLFSAKWANVQPHSGSQANMAVYFALLQHGDTVLGMSLADGGHLTHGSPVNISGKYFRFVSYGVTRDDNRIDYDEVRRIALEEKPKMIVAGASAYPRIIDFEKLSHIAKEVGAYLMVDMAHIAGLVASGDHPSPVPFADVVTSTTHKTLRGPRGGLILSNDEELGKKIDKAIFPGIQGGPLEHIIAAKAVCFGEALRPEFAQYQHQVVKNAAALAQALLDKGFHLVSGGTDNHLILLDLQNFDITGKEFEKRLDEVYITVNKNAVPFDPKSPFITSGVRIGTPAVTTRGLKEEDMATIAELMYRTATDFANSADDIRAQVEALCKKYPLYQ</sequence>
<comment type="pathway">
    <text evidence="12">One-carbon metabolism; tetrahydrofolate interconversion.</text>
</comment>
<keyword evidence="7 12" id="KW-0554">One-carbon metabolism</keyword>
<dbReference type="Pfam" id="PF00464">
    <property type="entry name" value="SHMT"/>
    <property type="match status" value="1"/>
</dbReference>
<evidence type="ECO:0000256" key="11">
    <source>
        <dbReference type="ARBA" id="ARBA00054606"/>
    </source>
</evidence>
<dbReference type="Gene3D" id="3.40.640.10">
    <property type="entry name" value="Type I PLP-dependent aspartate aminotransferase-like (Major domain)"/>
    <property type="match status" value="1"/>
</dbReference>
<dbReference type="InterPro" id="IPR049943">
    <property type="entry name" value="Ser_HO-MeTrfase-like"/>
</dbReference>
<comment type="similarity">
    <text evidence="4 12">Belongs to the SHMT family.</text>
</comment>
<feature type="domain" description="Serine hydroxymethyltransferase-like" evidence="14">
    <location>
        <begin position="13"/>
        <end position="388"/>
    </location>
</feature>
<comment type="function">
    <text evidence="11">Catalyzes the reversible interconversion of serine and glycine with tetrahydrofolate (THF) serving as the one-carbon carrier. This reaction serves as the major source of one-carbon groups required for the biosynthesis of purines, thymidylate, methionine, and other important biomolecules. Also exhibits THF-independent aldolase activity toward beta-hydroxyamino acids, producing glycine and aldehydes, via a retro-aldol mechanism. Thus, is able to catalyze the cleavage of L-allo-threonine.</text>
</comment>
<evidence type="ECO:0000259" key="14">
    <source>
        <dbReference type="Pfam" id="PF00464"/>
    </source>
</evidence>
<dbReference type="PANTHER" id="PTHR11680">
    <property type="entry name" value="SERINE HYDROXYMETHYLTRANSFERASE"/>
    <property type="match status" value="1"/>
</dbReference>
<dbReference type="FunFam" id="3.90.1150.10:FF:000003">
    <property type="entry name" value="Serine hydroxymethyltransferase"/>
    <property type="match status" value="1"/>
</dbReference>
<evidence type="ECO:0000256" key="3">
    <source>
        <dbReference type="ARBA" id="ARBA00004496"/>
    </source>
</evidence>
<feature type="binding site" evidence="12">
    <location>
        <begin position="358"/>
        <end position="360"/>
    </location>
    <ligand>
        <name>(6S)-5,6,7,8-tetrahydrofolate</name>
        <dbReference type="ChEBI" id="CHEBI:57453"/>
    </ligand>
</feature>
<keyword evidence="8 12" id="KW-0028">Amino-acid biosynthesis</keyword>
<accession>A0A1C6HYJ9</accession>
<dbReference type="InterPro" id="IPR019798">
    <property type="entry name" value="Ser_HO-MeTrfase_PLP_BS"/>
</dbReference>
<comment type="subunit">
    <text evidence="5 12">Homodimer.</text>
</comment>
<evidence type="ECO:0000256" key="1">
    <source>
        <dbReference type="ARBA" id="ARBA00001528"/>
    </source>
</evidence>
<dbReference type="GO" id="GO:0008168">
    <property type="term" value="F:methyltransferase activity"/>
    <property type="evidence" value="ECO:0007669"/>
    <property type="project" value="UniProtKB-KW"/>
</dbReference>
<dbReference type="InterPro" id="IPR015422">
    <property type="entry name" value="PyrdxlP-dep_Trfase_small"/>
</dbReference>
<name>A0A1C6HYJ9_9FIRM</name>
<dbReference type="AlphaFoldDB" id="A0A1C6HYJ9"/>
<dbReference type="UniPathway" id="UPA00193"/>
<dbReference type="GO" id="GO:0004372">
    <property type="term" value="F:glycine hydroxymethyltransferase activity"/>
    <property type="evidence" value="ECO:0007669"/>
    <property type="project" value="UniProtKB-UniRule"/>
</dbReference>
<evidence type="ECO:0000256" key="4">
    <source>
        <dbReference type="ARBA" id="ARBA00006376"/>
    </source>
</evidence>
<evidence type="ECO:0000256" key="7">
    <source>
        <dbReference type="ARBA" id="ARBA00022563"/>
    </source>
</evidence>
<dbReference type="PANTHER" id="PTHR11680:SF35">
    <property type="entry name" value="SERINE HYDROXYMETHYLTRANSFERASE 1"/>
    <property type="match status" value="1"/>
</dbReference>
<dbReference type="UniPathway" id="UPA00288">
    <property type="reaction ID" value="UER01023"/>
</dbReference>
<dbReference type="CDD" id="cd00378">
    <property type="entry name" value="SHMT"/>
    <property type="match status" value="1"/>
</dbReference>
<feature type="modified residue" description="N6-(pyridoxal phosphate)lysine" evidence="12 13">
    <location>
        <position position="234"/>
    </location>
</feature>
<dbReference type="GO" id="GO:0019264">
    <property type="term" value="P:glycine biosynthetic process from serine"/>
    <property type="evidence" value="ECO:0007669"/>
    <property type="project" value="UniProtKB-UniRule"/>
</dbReference>
<gene>
    <name evidence="12 15" type="primary">glyA</name>
    <name evidence="15" type="ORF">SAMEA3545359_01121</name>
</gene>
<dbReference type="Gene3D" id="3.90.1150.10">
    <property type="entry name" value="Aspartate Aminotransferase, domain 1"/>
    <property type="match status" value="1"/>
</dbReference>
<dbReference type="EMBL" id="FMHG01000001">
    <property type="protein sequence ID" value="SCJ62601.1"/>
    <property type="molecule type" value="Genomic_DNA"/>
</dbReference>
<evidence type="ECO:0000313" key="15">
    <source>
        <dbReference type="EMBL" id="SCJ62601.1"/>
    </source>
</evidence>
<dbReference type="PROSITE" id="PS00096">
    <property type="entry name" value="SHMT"/>
    <property type="match status" value="1"/>
</dbReference>
<protein>
    <recommendedName>
        <fullName evidence="12">Serine hydroxymethyltransferase</fullName>
        <shortName evidence="12">SHMT</shortName>
        <shortName evidence="12">Serine methylase</shortName>
        <ecNumber evidence="12">2.1.2.1</ecNumber>
    </recommendedName>
</protein>
<dbReference type="InterPro" id="IPR015424">
    <property type="entry name" value="PyrdxlP-dep_Trfase"/>
</dbReference>
<comment type="subcellular location">
    <subcellularLocation>
        <location evidence="3 12">Cytoplasm</location>
    </subcellularLocation>
</comment>
<proteinExistence type="inferred from homology"/>
<keyword evidence="15" id="KW-0489">Methyltransferase</keyword>
<feature type="binding site" evidence="12">
    <location>
        <position position="125"/>
    </location>
    <ligand>
        <name>(6S)-5,6,7,8-tetrahydrofolate</name>
        <dbReference type="ChEBI" id="CHEBI:57453"/>
    </ligand>
</feature>
<dbReference type="GO" id="GO:0035999">
    <property type="term" value="P:tetrahydrofolate interconversion"/>
    <property type="evidence" value="ECO:0007669"/>
    <property type="project" value="UniProtKB-UniRule"/>
</dbReference>
<dbReference type="GO" id="GO:0032259">
    <property type="term" value="P:methylation"/>
    <property type="evidence" value="ECO:0007669"/>
    <property type="project" value="UniProtKB-KW"/>
</dbReference>
<evidence type="ECO:0000256" key="13">
    <source>
        <dbReference type="PIRSR" id="PIRSR000412-50"/>
    </source>
</evidence>
<dbReference type="FunFam" id="3.40.640.10:FF:000001">
    <property type="entry name" value="Serine hydroxymethyltransferase"/>
    <property type="match status" value="1"/>
</dbReference>
<feature type="binding site" evidence="12">
    <location>
        <begin position="129"/>
        <end position="131"/>
    </location>
    <ligand>
        <name>(6S)-5,6,7,8-tetrahydrofolate</name>
        <dbReference type="ChEBI" id="CHEBI:57453"/>
    </ligand>
</feature>
<evidence type="ECO:0000256" key="2">
    <source>
        <dbReference type="ARBA" id="ARBA00001933"/>
    </source>
</evidence>
<organism evidence="15">
    <name type="scientific">uncultured Anaerotruncus sp</name>
    <dbReference type="NCBI Taxonomy" id="905011"/>
    <lineage>
        <taxon>Bacteria</taxon>
        <taxon>Bacillati</taxon>
        <taxon>Bacillota</taxon>
        <taxon>Clostridia</taxon>
        <taxon>Eubacteriales</taxon>
        <taxon>Oscillospiraceae</taxon>
        <taxon>Anaerotruncus</taxon>
        <taxon>environmental samples</taxon>
    </lineage>
</organism>
<evidence type="ECO:0000256" key="10">
    <source>
        <dbReference type="ARBA" id="ARBA00022898"/>
    </source>
</evidence>
<dbReference type="EC" id="2.1.2.1" evidence="12"/>
<keyword evidence="10 12" id="KW-0663">Pyridoxal phosphate</keyword>
<dbReference type="SUPFAM" id="SSF53383">
    <property type="entry name" value="PLP-dependent transferases"/>
    <property type="match status" value="1"/>
</dbReference>
<keyword evidence="9 12" id="KW-0808">Transferase</keyword>
<feature type="binding site" evidence="12">
    <location>
        <position position="249"/>
    </location>
    <ligand>
        <name>(6S)-5,6,7,8-tetrahydrofolate</name>
        <dbReference type="ChEBI" id="CHEBI:57453"/>
    </ligand>
</feature>
<dbReference type="PIRSF" id="PIRSF000412">
    <property type="entry name" value="SHMT"/>
    <property type="match status" value="1"/>
</dbReference>
<comment type="catalytic activity">
    <reaction evidence="1 12">
        <text>(6R)-5,10-methylene-5,6,7,8-tetrahydrofolate + glycine + H2O = (6S)-5,6,7,8-tetrahydrofolate + L-serine</text>
        <dbReference type="Rhea" id="RHEA:15481"/>
        <dbReference type="ChEBI" id="CHEBI:15377"/>
        <dbReference type="ChEBI" id="CHEBI:15636"/>
        <dbReference type="ChEBI" id="CHEBI:33384"/>
        <dbReference type="ChEBI" id="CHEBI:57305"/>
        <dbReference type="ChEBI" id="CHEBI:57453"/>
        <dbReference type="EC" id="2.1.2.1"/>
    </reaction>
</comment>
<keyword evidence="6 12" id="KW-0963">Cytoplasm</keyword>
<dbReference type="HAMAP" id="MF_00051">
    <property type="entry name" value="SHMT"/>
    <property type="match status" value="1"/>
</dbReference>
<evidence type="ECO:0000256" key="8">
    <source>
        <dbReference type="ARBA" id="ARBA00022605"/>
    </source>
</evidence>
<comment type="cofactor">
    <cofactor evidence="2 12 13">
        <name>pyridoxal 5'-phosphate</name>
        <dbReference type="ChEBI" id="CHEBI:597326"/>
    </cofactor>
</comment>
<dbReference type="GO" id="GO:0030170">
    <property type="term" value="F:pyridoxal phosphate binding"/>
    <property type="evidence" value="ECO:0007669"/>
    <property type="project" value="UniProtKB-UniRule"/>
</dbReference>
<evidence type="ECO:0000256" key="5">
    <source>
        <dbReference type="ARBA" id="ARBA00011738"/>
    </source>
</evidence>
<dbReference type="GO" id="GO:0005829">
    <property type="term" value="C:cytosol"/>
    <property type="evidence" value="ECO:0007669"/>
    <property type="project" value="TreeGrafter"/>
</dbReference>
<dbReference type="NCBIfam" id="NF000586">
    <property type="entry name" value="PRK00011.1"/>
    <property type="match status" value="1"/>
</dbReference>
<evidence type="ECO:0000256" key="9">
    <source>
        <dbReference type="ARBA" id="ARBA00022679"/>
    </source>
</evidence>